<proteinExistence type="predicted"/>
<sequence>MSIMSNMQRVSLLRNVPIRSPTTGAVEQHLQSVGSIDMAIYQDDTLRISQTVQGDVTSHIGISAETAAKTDDVIVCADNRQYKVCTMPVGGRYKMVRLKELTGSDG</sequence>
<accession>A0A1C6G1Y2</accession>
<gene>
    <name evidence="1" type="ORF">SAMEA3545359_00197</name>
</gene>
<organism evidence="1">
    <name type="scientific">uncultured Anaerotruncus sp</name>
    <dbReference type="NCBI Taxonomy" id="905011"/>
    <lineage>
        <taxon>Bacteria</taxon>
        <taxon>Bacillati</taxon>
        <taxon>Bacillota</taxon>
        <taxon>Clostridia</taxon>
        <taxon>Eubacteriales</taxon>
        <taxon>Oscillospiraceae</taxon>
        <taxon>Anaerotruncus</taxon>
        <taxon>environmental samples</taxon>
    </lineage>
</organism>
<reference evidence="1" key="1">
    <citation type="submission" date="2015-09" db="EMBL/GenBank/DDBJ databases">
        <authorList>
            <consortium name="Pathogen Informatics"/>
        </authorList>
    </citation>
    <scope>NUCLEOTIDE SEQUENCE</scope>
    <source>
        <strain evidence="1">2789STDY5834896</strain>
    </source>
</reference>
<dbReference type="EMBL" id="FMHG01000001">
    <property type="protein sequence ID" value="SCJ39296.1"/>
    <property type="molecule type" value="Genomic_DNA"/>
</dbReference>
<protein>
    <submittedName>
        <fullName evidence="1">Uncharacterized protein</fullName>
    </submittedName>
</protein>
<name>A0A1C6G1Y2_9FIRM</name>
<evidence type="ECO:0000313" key="1">
    <source>
        <dbReference type="EMBL" id="SCJ39296.1"/>
    </source>
</evidence>
<dbReference type="AlphaFoldDB" id="A0A1C6G1Y2"/>